<sequence length="117" mass="13625">MPEQPQHYQPTYINNPGRARSFAQGQPVYIVQAKSTLVAYLLFFFLWWLGAHKFYLRQPFMGIFYIVGNFIAGGITAAVPFIGWIFYIPLVIVMIWDLFTIPVRVGYLNTLANRRIY</sequence>
<evidence type="ECO:0000256" key="2">
    <source>
        <dbReference type="ARBA" id="ARBA00022692"/>
    </source>
</evidence>
<evidence type="ECO:0000256" key="1">
    <source>
        <dbReference type="ARBA" id="ARBA00004141"/>
    </source>
</evidence>
<dbReference type="InterPro" id="IPR007829">
    <property type="entry name" value="TM2"/>
</dbReference>
<protein>
    <submittedName>
        <fullName evidence="7">TM2 domain-containing protein</fullName>
    </submittedName>
</protein>
<evidence type="ECO:0000259" key="6">
    <source>
        <dbReference type="Pfam" id="PF05154"/>
    </source>
</evidence>
<feature type="transmembrane region" description="Helical" evidence="5">
    <location>
        <begin position="60"/>
        <end position="79"/>
    </location>
</feature>
<comment type="caution">
    <text evidence="7">The sequence shown here is derived from an EMBL/GenBank/DDBJ whole genome shotgun (WGS) entry which is preliminary data.</text>
</comment>
<reference evidence="7 8" key="1">
    <citation type="submission" date="2019-03" db="EMBL/GenBank/DDBJ databases">
        <title>Diversity of the mouse oral microbiome.</title>
        <authorList>
            <person name="Joseph S."/>
            <person name="Aduse-Opoku J."/>
            <person name="Curtis M."/>
            <person name="Wade W."/>
            <person name="Hashim A."/>
        </authorList>
    </citation>
    <scope>NUCLEOTIDE SEQUENCE [LARGE SCALE GENOMIC DNA]</scope>
    <source>
        <strain evidence="8">irhom_31</strain>
    </source>
</reference>
<accession>A0A4Y9F679</accession>
<dbReference type="GO" id="GO:0016020">
    <property type="term" value="C:membrane"/>
    <property type="evidence" value="ECO:0007669"/>
    <property type="project" value="UniProtKB-SubCell"/>
</dbReference>
<keyword evidence="2 5" id="KW-0812">Transmembrane</keyword>
<keyword evidence="4 5" id="KW-0472">Membrane</keyword>
<gene>
    <name evidence="7" type="ORF">E4U03_02040</name>
</gene>
<proteinExistence type="predicted"/>
<feature type="domain" description="TM2" evidence="6">
    <location>
        <begin position="33"/>
        <end position="85"/>
    </location>
</feature>
<feature type="transmembrane region" description="Helical" evidence="5">
    <location>
        <begin position="85"/>
        <end position="107"/>
    </location>
</feature>
<dbReference type="EMBL" id="SPQC01000004">
    <property type="protein sequence ID" value="TFU23903.1"/>
    <property type="molecule type" value="Genomic_DNA"/>
</dbReference>
<comment type="subcellular location">
    <subcellularLocation>
        <location evidence="1">Membrane</location>
        <topology evidence="1">Multi-pass membrane protein</topology>
    </subcellularLocation>
</comment>
<organism evidence="7 8">
    <name type="scientific">Rothia nasimurium</name>
    <dbReference type="NCBI Taxonomy" id="85336"/>
    <lineage>
        <taxon>Bacteria</taxon>
        <taxon>Bacillati</taxon>
        <taxon>Actinomycetota</taxon>
        <taxon>Actinomycetes</taxon>
        <taxon>Micrococcales</taxon>
        <taxon>Micrococcaceae</taxon>
        <taxon>Rothia</taxon>
    </lineage>
</organism>
<dbReference type="Pfam" id="PF05154">
    <property type="entry name" value="TM2"/>
    <property type="match status" value="1"/>
</dbReference>
<name>A0A4Y9F679_9MICC</name>
<evidence type="ECO:0000256" key="3">
    <source>
        <dbReference type="ARBA" id="ARBA00022989"/>
    </source>
</evidence>
<keyword evidence="3 5" id="KW-1133">Transmembrane helix</keyword>
<evidence type="ECO:0000256" key="4">
    <source>
        <dbReference type="ARBA" id="ARBA00023136"/>
    </source>
</evidence>
<dbReference type="Proteomes" id="UP000297951">
    <property type="component" value="Unassembled WGS sequence"/>
</dbReference>
<evidence type="ECO:0000313" key="7">
    <source>
        <dbReference type="EMBL" id="TFU23903.1"/>
    </source>
</evidence>
<evidence type="ECO:0000313" key="8">
    <source>
        <dbReference type="Proteomes" id="UP000297951"/>
    </source>
</evidence>
<evidence type="ECO:0000256" key="5">
    <source>
        <dbReference type="SAM" id="Phobius"/>
    </source>
</evidence>
<dbReference type="RefSeq" id="WP_135011321.1">
    <property type="nucleotide sequence ID" value="NZ_JADGLK010000004.1"/>
</dbReference>
<dbReference type="OrthoDB" id="2004788at2"/>
<feature type="transmembrane region" description="Helical" evidence="5">
    <location>
        <begin position="29"/>
        <end position="48"/>
    </location>
</feature>
<dbReference type="AlphaFoldDB" id="A0A4Y9F679"/>